<organism evidence="2 3">
    <name type="scientific">Streptomyces fuscichromogenes</name>
    <dbReference type="NCBI Taxonomy" id="1324013"/>
    <lineage>
        <taxon>Bacteria</taxon>
        <taxon>Bacillati</taxon>
        <taxon>Actinomycetota</taxon>
        <taxon>Actinomycetes</taxon>
        <taxon>Kitasatosporales</taxon>
        <taxon>Streptomycetaceae</taxon>
        <taxon>Streptomyces</taxon>
    </lineage>
</organism>
<feature type="region of interest" description="Disordered" evidence="1">
    <location>
        <begin position="1"/>
        <end position="84"/>
    </location>
</feature>
<reference evidence="2" key="2">
    <citation type="submission" date="2020-09" db="EMBL/GenBank/DDBJ databases">
        <authorList>
            <person name="Sun Q."/>
            <person name="Zhou Y."/>
        </authorList>
    </citation>
    <scope>NUCLEOTIDE SEQUENCE</scope>
    <source>
        <strain evidence="2">CGMCC 4.7110</strain>
    </source>
</reference>
<sequence length="84" mass="9227">MTRVRAARRVRRPGRPHAAVDTPENDRHDEKPRARENNRKAVLRSLYGAVEHDRPGAGGSELRAESGLPGEASPPPASTWPTRA</sequence>
<comment type="caution">
    <text evidence="2">The sequence shown here is derived from an EMBL/GenBank/DDBJ whole genome shotgun (WGS) entry which is preliminary data.</text>
</comment>
<feature type="compositionally biased region" description="Basic residues" evidence="1">
    <location>
        <begin position="1"/>
        <end position="15"/>
    </location>
</feature>
<evidence type="ECO:0000256" key="1">
    <source>
        <dbReference type="SAM" id="MobiDB-lite"/>
    </source>
</evidence>
<dbReference type="EMBL" id="BMML01000006">
    <property type="protein sequence ID" value="GGN08293.1"/>
    <property type="molecule type" value="Genomic_DNA"/>
</dbReference>
<proteinExistence type="predicted"/>
<dbReference type="Proteomes" id="UP000653411">
    <property type="component" value="Unassembled WGS sequence"/>
</dbReference>
<keyword evidence="3" id="KW-1185">Reference proteome</keyword>
<reference evidence="2" key="1">
    <citation type="journal article" date="2014" name="Int. J. Syst. Evol. Microbiol.">
        <title>Complete genome sequence of Corynebacterium casei LMG S-19264T (=DSM 44701T), isolated from a smear-ripened cheese.</title>
        <authorList>
            <consortium name="US DOE Joint Genome Institute (JGI-PGF)"/>
            <person name="Walter F."/>
            <person name="Albersmeier A."/>
            <person name="Kalinowski J."/>
            <person name="Ruckert C."/>
        </authorList>
    </citation>
    <scope>NUCLEOTIDE SEQUENCE</scope>
    <source>
        <strain evidence="2">CGMCC 4.7110</strain>
    </source>
</reference>
<evidence type="ECO:0000313" key="2">
    <source>
        <dbReference type="EMBL" id="GGN08293.1"/>
    </source>
</evidence>
<accession>A0A918CRF3</accession>
<dbReference type="AlphaFoldDB" id="A0A918CRF3"/>
<evidence type="ECO:0000313" key="3">
    <source>
        <dbReference type="Proteomes" id="UP000653411"/>
    </source>
</evidence>
<name>A0A918CRF3_9ACTN</name>
<feature type="compositionally biased region" description="Basic and acidic residues" evidence="1">
    <location>
        <begin position="24"/>
        <end position="39"/>
    </location>
</feature>
<gene>
    <name evidence="2" type="ORF">GCM10011578_033130</name>
</gene>
<protein>
    <submittedName>
        <fullName evidence="2">Uncharacterized protein</fullName>
    </submittedName>
</protein>